<organism evidence="1 2">
    <name type="scientific">Halopseudomonas salina</name>
    <dbReference type="NCBI Taxonomy" id="1323744"/>
    <lineage>
        <taxon>Bacteria</taxon>
        <taxon>Pseudomonadati</taxon>
        <taxon>Pseudomonadota</taxon>
        <taxon>Gammaproteobacteria</taxon>
        <taxon>Pseudomonadales</taxon>
        <taxon>Pseudomonadaceae</taxon>
        <taxon>Halopseudomonas</taxon>
    </lineage>
</organism>
<dbReference type="InterPro" id="IPR023373">
    <property type="entry name" value="YmcC_sf"/>
</dbReference>
<dbReference type="SUPFAM" id="SSF159270">
    <property type="entry name" value="YmcC-like"/>
    <property type="match status" value="1"/>
</dbReference>
<gene>
    <name evidence="1" type="ORF">GCM10007418_16030</name>
</gene>
<accession>A0ABQ1PHH3</accession>
<name>A0ABQ1PHH3_9GAMM</name>
<evidence type="ECO:0008006" key="3">
    <source>
        <dbReference type="Google" id="ProtNLM"/>
    </source>
</evidence>
<evidence type="ECO:0000313" key="1">
    <source>
        <dbReference type="EMBL" id="GGC97413.1"/>
    </source>
</evidence>
<keyword evidence="2" id="KW-1185">Reference proteome</keyword>
<dbReference type="EMBL" id="BMFF01000003">
    <property type="protein sequence ID" value="GGC97413.1"/>
    <property type="molecule type" value="Genomic_DNA"/>
</dbReference>
<evidence type="ECO:0000313" key="2">
    <source>
        <dbReference type="Proteomes" id="UP000638188"/>
    </source>
</evidence>
<proteinExistence type="predicted"/>
<protein>
    <recommendedName>
        <fullName evidence="3">Group 4 capsule polysaccharide lipoprotein gfcB, YjbF</fullName>
    </recommendedName>
</protein>
<dbReference type="Proteomes" id="UP000638188">
    <property type="component" value="Unassembled WGS sequence"/>
</dbReference>
<comment type="caution">
    <text evidence="1">The sequence shown here is derived from an EMBL/GenBank/DDBJ whole genome shotgun (WGS) entry which is preliminary data.</text>
</comment>
<reference evidence="2" key="1">
    <citation type="journal article" date="2019" name="Int. J. Syst. Evol. Microbiol.">
        <title>The Global Catalogue of Microorganisms (GCM) 10K type strain sequencing project: providing services to taxonomists for standard genome sequencing and annotation.</title>
        <authorList>
            <consortium name="The Broad Institute Genomics Platform"/>
            <consortium name="The Broad Institute Genome Sequencing Center for Infectious Disease"/>
            <person name="Wu L."/>
            <person name="Ma J."/>
        </authorList>
    </citation>
    <scope>NUCLEOTIDE SEQUENCE [LARGE SCALE GENOMIC DNA]</scope>
    <source>
        <strain evidence="2">CGMCC 1.12482</strain>
    </source>
</reference>
<dbReference type="Pfam" id="PF11102">
    <property type="entry name" value="YjbF"/>
    <property type="match status" value="1"/>
</dbReference>
<dbReference type="InterPro" id="IPR021308">
    <property type="entry name" value="GfcB"/>
</dbReference>
<sequence>MNNLFRLGASCLTALLLSGCNSLMTDSYESIKLAVSGPEPLVTAEYVNTLDRPGLVVQLVQSEALLIRAAESQGTAEWHGLEQMLVTQNGRVIQAAGLPDGSDVLAPMMAADPFRGDLRTIGQVEVVRTVDYPDRFLTGIPQIASYELGPEEAIQVMGREIQLQRLDENISMPALDFTATNYYWFDPATGKVIASVQHVAPGLPPMRLTEVRPAGFQE</sequence>
<dbReference type="Gene3D" id="2.40.360.10">
    <property type="entry name" value="YmcC-like"/>
    <property type="match status" value="1"/>
</dbReference>
<dbReference type="PROSITE" id="PS51257">
    <property type="entry name" value="PROKAR_LIPOPROTEIN"/>
    <property type="match status" value="1"/>
</dbReference>